<feature type="transmembrane region" description="Helical" evidence="1">
    <location>
        <begin position="21"/>
        <end position="38"/>
    </location>
</feature>
<proteinExistence type="predicted"/>
<keyword evidence="1" id="KW-0812">Transmembrane</keyword>
<feature type="transmembrane region" description="Helical" evidence="1">
    <location>
        <begin position="44"/>
        <end position="65"/>
    </location>
</feature>
<dbReference type="Proteomes" id="UP000230233">
    <property type="component" value="Chromosome I"/>
</dbReference>
<feature type="transmembrane region" description="Helical" evidence="1">
    <location>
        <begin position="196"/>
        <end position="214"/>
    </location>
</feature>
<dbReference type="EMBL" id="PDUG01000001">
    <property type="protein sequence ID" value="PIC54222.1"/>
    <property type="molecule type" value="Genomic_DNA"/>
</dbReference>
<protein>
    <submittedName>
        <fullName evidence="2">Uncharacterized protein</fullName>
    </submittedName>
</protein>
<name>A0A2G5VR25_9PELO</name>
<keyword evidence="1" id="KW-1133">Transmembrane helix</keyword>
<evidence type="ECO:0000313" key="3">
    <source>
        <dbReference type="Proteomes" id="UP000230233"/>
    </source>
</evidence>
<dbReference type="AlphaFoldDB" id="A0A2G5VR25"/>
<reference evidence="3" key="1">
    <citation type="submission" date="2017-10" db="EMBL/GenBank/DDBJ databases">
        <title>Rapid genome shrinkage in a self-fertile nematode reveals novel sperm competition proteins.</title>
        <authorList>
            <person name="Yin D."/>
            <person name="Schwarz E.M."/>
            <person name="Thomas C.G."/>
            <person name="Felde R.L."/>
            <person name="Korf I.F."/>
            <person name="Cutter A.D."/>
            <person name="Schartner C.M."/>
            <person name="Ralston E.J."/>
            <person name="Meyer B.J."/>
            <person name="Haag E.S."/>
        </authorList>
    </citation>
    <scope>NUCLEOTIDE SEQUENCE [LARGE SCALE GENOMIC DNA]</scope>
    <source>
        <strain evidence="3">JU1422</strain>
    </source>
</reference>
<organism evidence="2 3">
    <name type="scientific">Caenorhabditis nigoni</name>
    <dbReference type="NCBI Taxonomy" id="1611254"/>
    <lineage>
        <taxon>Eukaryota</taxon>
        <taxon>Metazoa</taxon>
        <taxon>Ecdysozoa</taxon>
        <taxon>Nematoda</taxon>
        <taxon>Chromadorea</taxon>
        <taxon>Rhabditida</taxon>
        <taxon>Rhabditina</taxon>
        <taxon>Rhabditomorpha</taxon>
        <taxon>Rhabditoidea</taxon>
        <taxon>Rhabditidae</taxon>
        <taxon>Peloderinae</taxon>
        <taxon>Caenorhabditis</taxon>
    </lineage>
</organism>
<comment type="caution">
    <text evidence="2">The sequence shown here is derived from an EMBL/GenBank/DDBJ whole genome shotgun (WGS) entry which is preliminary data.</text>
</comment>
<gene>
    <name evidence="2" type="primary">Cnig_chr_I.g3561</name>
    <name evidence="2" type="ORF">B9Z55_003561</name>
</gene>
<feature type="transmembrane region" description="Helical" evidence="1">
    <location>
        <begin position="120"/>
        <end position="136"/>
    </location>
</feature>
<keyword evidence="3" id="KW-1185">Reference proteome</keyword>
<keyword evidence="1" id="KW-0472">Membrane</keyword>
<sequence>MPSTASTISTAIDIVRYFGQMLALFLAVLAVVGGFVDADNFSPFWFIAFIVVMVLNTAAVQFIFLDYDFVRYHLERVYFFLRYHNPKIRITDEKPLIRTPWLETIIICSSVLWFWEIQNAAIMEACILVVYSYIFLDQLQKRLEEMHEAHDVIARQMEKFRKFQEEIEDFDVVEEAEEAGNSKIQIEKIEILKDPLTWIICIFLFVVLALESQYWGFDHFALLFLAYTFHQTNVMMEFHRIRSTFKSYDKEALEYQKEIDQFKKFKKSRKN</sequence>
<evidence type="ECO:0000313" key="2">
    <source>
        <dbReference type="EMBL" id="PIC54222.1"/>
    </source>
</evidence>
<evidence type="ECO:0000256" key="1">
    <source>
        <dbReference type="SAM" id="Phobius"/>
    </source>
</evidence>
<accession>A0A2G5VR25</accession>